<dbReference type="Proteomes" id="UP001457282">
    <property type="component" value="Unassembled WGS sequence"/>
</dbReference>
<comment type="caution">
    <text evidence="2">The sequence shown here is derived from an EMBL/GenBank/DDBJ whole genome shotgun (WGS) entry which is preliminary data.</text>
</comment>
<dbReference type="AlphaFoldDB" id="A0AAW1XEL5"/>
<reference evidence="2 3" key="1">
    <citation type="journal article" date="2023" name="G3 (Bethesda)">
        <title>A chromosome-length genome assembly and annotation of blackberry (Rubus argutus, cv. 'Hillquist').</title>
        <authorList>
            <person name="Bruna T."/>
            <person name="Aryal R."/>
            <person name="Dudchenko O."/>
            <person name="Sargent D.J."/>
            <person name="Mead D."/>
            <person name="Buti M."/>
            <person name="Cavallini A."/>
            <person name="Hytonen T."/>
            <person name="Andres J."/>
            <person name="Pham M."/>
            <person name="Weisz D."/>
            <person name="Mascagni F."/>
            <person name="Usai G."/>
            <person name="Natali L."/>
            <person name="Bassil N."/>
            <person name="Fernandez G.E."/>
            <person name="Lomsadze A."/>
            <person name="Armour M."/>
            <person name="Olukolu B."/>
            <person name="Poorten T."/>
            <person name="Britton C."/>
            <person name="Davik J."/>
            <person name="Ashrafi H."/>
            <person name="Aiden E.L."/>
            <person name="Borodovsky M."/>
            <person name="Worthington M."/>
        </authorList>
    </citation>
    <scope>NUCLEOTIDE SEQUENCE [LARGE SCALE GENOMIC DNA]</scope>
    <source>
        <strain evidence="2">PI 553951</strain>
    </source>
</reference>
<evidence type="ECO:0000313" key="3">
    <source>
        <dbReference type="Proteomes" id="UP001457282"/>
    </source>
</evidence>
<evidence type="ECO:0000256" key="1">
    <source>
        <dbReference type="SAM" id="MobiDB-lite"/>
    </source>
</evidence>
<gene>
    <name evidence="2" type="ORF">M0R45_021969</name>
</gene>
<organism evidence="2 3">
    <name type="scientific">Rubus argutus</name>
    <name type="common">Southern blackberry</name>
    <dbReference type="NCBI Taxonomy" id="59490"/>
    <lineage>
        <taxon>Eukaryota</taxon>
        <taxon>Viridiplantae</taxon>
        <taxon>Streptophyta</taxon>
        <taxon>Embryophyta</taxon>
        <taxon>Tracheophyta</taxon>
        <taxon>Spermatophyta</taxon>
        <taxon>Magnoliopsida</taxon>
        <taxon>eudicotyledons</taxon>
        <taxon>Gunneridae</taxon>
        <taxon>Pentapetalae</taxon>
        <taxon>rosids</taxon>
        <taxon>fabids</taxon>
        <taxon>Rosales</taxon>
        <taxon>Rosaceae</taxon>
        <taxon>Rosoideae</taxon>
        <taxon>Rosoideae incertae sedis</taxon>
        <taxon>Rubus</taxon>
    </lineage>
</organism>
<proteinExistence type="predicted"/>
<name>A0AAW1XEL5_RUBAR</name>
<keyword evidence="3" id="KW-1185">Reference proteome</keyword>
<dbReference type="EMBL" id="JBEDUW010000004">
    <property type="protein sequence ID" value="KAK9934840.1"/>
    <property type="molecule type" value="Genomic_DNA"/>
</dbReference>
<feature type="region of interest" description="Disordered" evidence="1">
    <location>
        <begin position="68"/>
        <end position="89"/>
    </location>
</feature>
<accession>A0AAW1XEL5</accession>
<evidence type="ECO:0000313" key="2">
    <source>
        <dbReference type="EMBL" id="KAK9934840.1"/>
    </source>
</evidence>
<sequence length="89" mass="9818">MCSKGTEGRRTGLDIDKIELLTVTNNLFQDESQTIAVRGSFHERQWWQILIKSPRILSQTSVAVGDGMSGTISPSHSSGLWRESGAGWI</sequence>
<protein>
    <submittedName>
        <fullName evidence="2">Uncharacterized protein</fullName>
    </submittedName>
</protein>